<dbReference type="GO" id="GO:0004514">
    <property type="term" value="F:nicotinate-nucleotide diphosphorylase (carboxylating) activity"/>
    <property type="evidence" value="ECO:0007669"/>
    <property type="project" value="UniProtKB-EC"/>
</dbReference>
<evidence type="ECO:0000256" key="5">
    <source>
        <dbReference type="ARBA" id="ARBA00011944"/>
    </source>
</evidence>
<feature type="domain" description="Quinolinate phosphoribosyl transferase C-terminal" evidence="13">
    <location>
        <begin position="130"/>
        <end position="299"/>
    </location>
</feature>
<dbReference type="PANTHER" id="PTHR32179:SF3">
    <property type="entry name" value="NICOTINATE-NUCLEOTIDE PYROPHOSPHORYLASE [CARBOXYLATING]"/>
    <property type="match status" value="1"/>
</dbReference>
<dbReference type="InterPro" id="IPR036068">
    <property type="entry name" value="Nicotinate_pribotase-like_C"/>
</dbReference>
<protein>
    <recommendedName>
        <fullName evidence="11">Probable nicotinate-nucleotide pyrophosphorylase [carboxylating]</fullName>
        <ecNumber evidence="5">2.4.2.19</ecNumber>
    </recommendedName>
    <alternativeName>
        <fullName evidence="9">Quinolinate phosphoribosyltransferase [decarboxylating]</fullName>
    </alternativeName>
</protein>
<proteinExistence type="inferred from homology"/>
<dbReference type="AlphaFoldDB" id="A0A6N4SWH9"/>
<dbReference type="InterPro" id="IPR037128">
    <property type="entry name" value="Quinolinate_PRibosylTase_N_sf"/>
</dbReference>
<feature type="domain" description="Quinolinate phosphoribosyl transferase N-terminal" evidence="14">
    <location>
        <begin position="43"/>
        <end position="128"/>
    </location>
</feature>
<dbReference type="Pfam" id="PF02749">
    <property type="entry name" value="QRPTase_N"/>
    <property type="match status" value="1"/>
</dbReference>
<dbReference type="SUPFAM" id="SSF51690">
    <property type="entry name" value="Nicotinate/Quinolinate PRTase C-terminal domain-like"/>
    <property type="match status" value="1"/>
</dbReference>
<dbReference type="Pfam" id="PF01729">
    <property type="entry name" value="QRPTase_C"/>
    <property type="match status" value="1"/>
</dbReference>
<keyword evidence="7 12" id="KW-0328">Glycosyltransferase</keyword>
<evidence type="ECO:0000256" key="4">
    <source>
        <dbReference type="ARBA" id="ARBA00011218"/>
    </source>
</evidence>
<evidence type="ECO:0000259" key="13">
    <source>
        <dbReference type="Pfam" id="PF01729"/>
    </source>
</evidence>
<comment type="similarity">
    <text evidence="3 12">Belongs to the NadC/ModD family.</text>
</comment>
<evidence type="ECO:0000313" key="15">
    <source>
        <dbReference type="EMBL" id="ABG60962.1"/>
    </source>
</evidence>
<evidence type="ECO:0000313" key="16">
    <source>
        <dbReference type="Proteomes" id="UP000001822"/>
    </source>
</evidence>
<dbReference type="SUPFAM" id="SSF54675">
    <property type="entry name" value="Nicotinate/Quinolinate PRTase N-terminal domain-like"/>
    <property type="match status" value="1"/>
</dbReference>
<evidence type="ECO:0000256" key="6">
    <source>
        <dbReference type="ARBA" id="ARBA00022642"/>
    </source>
</evidence>
<dbReference type="GO" id="GO:0005737">
    <property type="term" value="C:cytoplasm"/>
    <property type="evidence" value="ECO:0007669"/>
    <property type="project" value="TreeGrafter"/>
</dbReference>
<organism evidence="15 16">
    <name type="scientific">Cytophaga hutchinsonii (strain ATCC 33406 / DSM 1761 / CIP 103989 / NBRC 15051 / NCIMB 9469 / D465)</name>
    <dbReference type="NCBI Taxonomy" id="269798"/>
    <lineage>
        <taxon>Bacteria</taxon>
        <taxon>Pseudomonadati</taxon>
        <taxon>Bacteroidota</taxon>
        <taxon>Cytophagia</taxon>
        <taxon>Cytophagales</taxon>
        <taxon>Cytophagaceae</taxon>
        <taxon>Cytophaga</taxon>
    </lineage>
</organism>
<dbReference type="InterPro" id="IPR002638">
    <property type="entry name" value="Quinolinate_PRibosylTrfase_C"/>
</dbReference>
<name>A0A6N4SWH9_CYTH3</name>
<evidence type="ECO:0000256" key="2">
    <source>
        <dbReference type="ARBA" id="ARBA00004893"/>
    </source>
</evidence>
<dbReference type="Proteomes" id="UP000001822">
    <property type="component" value="Chromosome"/>
</dbReference>
<dbReference type="GO" id="GO:0034213">
    <property type="term" value="P:quinolinate catabolic process"/>
    <property type="evidence" value="ECO:0007669"/>
    <property type="project" value="TreeGrafter"/>
</dbReference>
<keyword evidence="16" id="KW-1185">Reference proteome</keyword>
<dbReference type="CDD" id="cd01572">
    <property type="entry name" value="QPRTase"/>
    <property type="match status" value="1"/>
</dbReference>
<reference evidence="15 16" key="1">
    <citation type="journal article" date="2007" name="Appl. Environ. Microbiol.">
        <title>Genome sequence of the cellulolytic gliding bacterium Cytophaga hutchinsonii.</title>
        <authorList>
            <person name="Xie G."/>
            <person name="Bruce D.C."/>
            <person name="Challacombe J.F."/>
            <person name="Chertkov O."/>
            <person name="Detter J.C."/>
            <person name="Gilna P."/>
            <person name="Han C.S."/>
            <person name="Lucas S."/>
            <person name="Misra M."/>
            <person name="Myers G.L."/>
            <person name="Richardson P."/>
            <person name="Tapia R."/>
            <person name="Thayer N."/>
            <person name="Thompson L.S."/>
            <person name="Brettin T.S."/>
            <person name="Henrissat B."/>
            <person name="Wilson D.B."/>
            <person name="McBride M.J."/>
        </authorList>
    </citation>
    <scope>NUCLEOTIDE SEQUENCE [LARGE SCALE GENOMIC DNA]</scope>
    <source>
        <strain evidence="16">ATCC 33406 / DSM 1761 / CIP 103989 / NBRC 15051 / NCIMB 9469 / D465</strain>
    </source>
</reference>
<dbReference type="PIRSF" id="PIRSF006250">
    <property type="entry name" value="NadC_ModD"/>
    <property type="match status" value="1"/>
</dbReference>
<dbReference type="Gene3D" id="3.90.1170.20">
    <property type="entry name" value="Quinolinate phosphoribosyl transferase, N-terminal domain"/>
    <property type="match status" value="1"/>
</dbReference>
<evidence type="ECO:0000259" key="14">
    <source>
        <dbReference type="Pfam" id="PF02749"/>
    </source>
</evidence>
<dbReference type="InterPro" id="IPR022412">
    <property type="entry name" value="Quinolinate_PRibosylTrfase_N"/>
</dbReference>
<gene>
    <name evidence="15" type="primary">nadC</name>
    <name evidence="15" type="ordered locus">CHU_3729</name>
</gene>
<evidence type="ECO:0000256" key="8">
    <source>
        <dbReference type="ARBA" id="ARBA00022679"/>
    </source>
</evidence>
<dbReference type="NCBIfam" id="TIGR00078">
    <property type="entry name" value="nadC"/>
    <property type="match status" value="1"/>
</dbReference>
<dbReference type="Gene3D" id="3.20.20.70">
    <property type="entry name" value="Aldolase class I"/>
    <property type="match status" value="1"/>
</dbReference>
<dbReference type="InterPro" id="IPR004393">
    <property type="entry name" value="NadC"/>
</dbReference>
<comment type="pathway">
    <text evidence="2">Cofactor biosynthesis; NAD(+) biosynthesis; nicotinate D-ribonucleotide from quinolinate: step 1/1.</text>
</comment>
<dbReference type="EMBL" id="CP000383">
    <property type="protein sequence ID" value="ABG60962.1"/>
    <property type="molecule type" value="Genomic_DNA"/>
</dbReference>
<dbReference type="UniPathway" id="UPA00253">
    <property type="reaction ID" value="UER00331"/>
</dbReference>
<dbReference type="PANTHER" id="PTHR32179">
    <property type="entry name" value="NICOTINATE-NUCLEOTIDE PYROPHOSPHORYLASE [CARBOXYLATING]"/>
    <property type="match status" value="1"/>
</dbReference>
<dbReference type="InterPro" id="IPR027277">
    <property type="entry name" value="NadC/ModD"/>
</dbReference>
<evidence type="ECO:0000256" key="1">
    <source>
        <dbReference type="ARBA" id="ARBA00003237"/>
    </source>
</evidence>
<comment type="function">
    <text evidence="1">Involved in the catabolism of quinolinic acid (QA).</text>
</comment>
<accession>A0A6N4SWH9</accession>
<dbReference type="InterPro" id="IPR013785">
    <property type="entry name" value="Aldolase_TIM"/>
</dbReference>
<evidence type="ECO:0000256" key="7">
    <source>
        <dbReference type="ARBA" id="ARBA00022676"/>
    </source>
</evidence>
<evidence type="ECO:0000256" key="10">
    <source>
        <dbReference type="ARBA" id="ARBA00047445"/>
    </source>
</evidence>
<evidence type="ECO:0000256" key="3">
    <source>
        <dbReference type="ARBA" id="ARBA00009400"/>
    </source>
</evidence>
<evidence type="ECO:0000256" key="12">
    <source>
        <dbReference type="PIRNR" id="PIRNR006250"/>
    </source>
</evidence>
<comment type="catalytic activity">
    <reaction evidence="10">
        <text>nicotinate beta-D-ribonucleotide + CO2 + diphosphate = quinolinate + 5-phospho-alpha-D-ribose 1-diphosphate + 2 H(+)</text>
        <dbReference type="Rhea" id="RHEA:12733"/>
        <dbReference type="ChEBI" id="CHEBI:15378"/>
        <dbReference type="ChEBI" id="CHEBI:16526"/>
        <dbReference type="ChEBI" id="CHEBI:29959"/>
        <dbReference type="ChEBI" id="CHEBI:33019"/>
        <dbReference type="ChEBI" id="CHEBI:57502"/>
        <dbReference type="ChEBI" id="CHEBI:58017"/>
        <dbReference type="EC" id="2.4.2.19"/>
    </reaction>
</comment>
<dbReference type="EC" id="2.4.2.19" evidence="5"/>
<evidence type="ECO:0000256" key="11">
    <source>
        <dbReference type="ARBA" id="ARBA00069173"/>
    </source>
</evidence>
<dbReference type="KEGG" id="chu:CHU_3729"/>
<dbReference type="FunFam" id="3.90.1170.20:FF:000001">
    <property type="entry name" value="Nicotinate-nucleotide diphosphorylase (Carboxylating)"/>
    <property type="match status" value="1"/>
</dbReference>
<comment type="subunit">
    <text evidence="4">Hexamer formed by 3 homodimers.</text>
</comment>
<evidence type="ECO:0000256" key="9">
    <source>
        <dbReference type="ARBA" id="ARBA00033102"/>
    </source>
</evidence>
<dbReference type="GO" id="GO:0009435">
    <property type="term" value="P:NAD+ biosynthetic process"/>
    <property type="evidence" value="ECO:0007669"/>
    <property type="project" value="UniProtKB-UniPathway"/>
</dbReference>
<dbReference type="FunFam" id="3.20.20.70:FF:000030">
    <property type="entry name" value="Nicotinate-nucleotide pyrophosphorylase, carboxylating"/>
    <property type="match status" value="1"/>
</dbReference>
<keyword evidence="8 12" id="KW-0808">Transferase</keyword>
<sequence>MITEYLFIYIIHYFCLMHYTYLTTDALLAFIDLALKEDVGDGDHTSLASIPAGTEGKAQLILKDTGILAGIELAEMIFKRVDPALELDIKMHDGDTFKPGQIALTVNGSVHSILIAERLVLNTMQRMSGIATYTHSLQELIAHTKAKVLDTRKTTPNFRMLEKWAVKIGGGVNHRYGLFDMILLKDNHVDFSGGVAQALKNSKAYVAKTGRDLKIEIETRNLSEVKEALREGGAFRIMLDNMSPALMKEAVALINGNAEVEASGGINESTIVAVAESGVDYISVGSLSHSYKSKDMSLKAF</sequence>
<keyword evidence="6" id="KW-0662">Pyridine nucleotide biosynthesis</keyword>